<dbReference type="OrthoDB" id="5381491at2"/>
<organism evidence="4 5">
    <name type="scientific">Amphibacillus marinus</name>
    <dbReference type="NCBI Taxonomy" id="872970"/>
    <lineage>
        <taxon>Bacteria</taxon>
        <taxon>Bacillati</taxon>
        <taxon>Bacillota</taxon>
        <taxon>Bacilli</taxon>
        <taxon>Bacillales</taxon>
        <taxon>Bacillaceae</taxon>
        <taxon>Amphibacillus</taxon>
    </lineage>
</organism>
<evidence type="ECO:0000259" key="3">
    <source>
        <dbReference type="Pfam" id="PF14257"/>
    </source>
</evidence>
<dbReference type="PROSITE" id="PS51257">
    <property type="entry name" value="PROKAR_LIPOPROTEIN"/>
    <property type="match status" value="1"/>
</dbReference>
<dbReference type="STRING" id="872970.SAMN04488134_10293"/>
<feature type="transmembrane region" description="Helical" evidence="2">
    <location>
        <begin position="249"/>
        <end position="282"/>
    </location>
</feature>
<feature type="coiled-coil region" evidence="1">
    <location>
        <begin position="183"/>
        <end position="210"/>
    </location>
</feature>
<evidence type="ECO:0000313" key="5">
    <source>
        <dbReference type="Proteomes" id="UP000199300"/>
    </source>
</evidence>
<dbReference type="EMBL" id="FODJ01000002">
    <property type="protein sequence ID" value="SEN85083.1"/>
    <property type="molecule type" value="Genomic_DNA"/>
</dbReference>
<keyword evidence="2" id="KW-0812">Transmembrane</keyword>
<dbReference type="Proteomes" id="UP000199300">
    <property type="component" value="Unassembled WGS sequence"/>
</dbReference>
<reference evidence="4 5" key="1">
    <citation type="submission" date="2016-10" db="EMBL/GenBank/DDBJ databases">
        <authorList>
            <person name="de Groot N.N."/>
        </authorList>
    </citation>
    <scope>NUCLEOTIDE SEQUENCE [LARGE SCALE GENOMIC DNA]</scope>
    <source>
        <strain evidence="4 5">CGMCC 1.10434</strain>
    </source>
</reference>
<keyword evidence="2" id="KW-1133">Transmembrane helix</keyword>
<accession>A0A1H8JWH9</accession>
<evidence type="ECO:0000313" key="4">
    <source>
        <dbReference type="EMBL" id="SEN85083.1"/>
    </source>
</evidence>
<gene>
    <name evidence="4" type="ORF">SAMN04488134_10293</name>
</gene>
<protein>
    <recommendedName>
        <fullName evidence="3">DUF4349 domain-containing protein</fullName>
    </recommendedName>
</protein>
<sequence length="290" mass="33374">MKLFIRLSLILVTIVILISCSNEETLDYSGSIQLNSSDESTMHFDSDSNEAVSRSEVSVNLDTVNRQIIFNAYLDLKVKEYSEALSYIEEQISALSGYIITQQTSQIDENLREGHLSIRIPQESLQLFIERLNTEEIFITYQDISGEDVTEEYIDLAARLESKEIVEARLLTFMDEADSSEDLLNISNELADVQLEIEQIKGRIQYIENRSELATVTLSMIEQRTDPVHEQDLNIWERTKDQWMRSYNFIVIASANIFVLLVGNLPLIGLLITLTWLAFFYYKKRGTKSE</sequence>
<name>A0A1H8JWH9_9BACI</name>
<feature type="domain" description="DUF4349" evidence="3">
    <location>
        <begin position="66"/>
        <end position="277"/>
    </location>
</feature>
<proteinExistence type="predicted"/>
<keyword evidence="1" id="KW-0175">Coiled coil</keyword>
<dbReference type="InterPro" id="IPR025645">
    <property type="entry name" value="DUF4349"/>
</dbReference>
<evidence type="ECO:0000256" key="2">
    <source>
        <dbReference type="SAM" id="Phobius"/>
    </source>
</evidence>
<keyword evidence="2" id="KW-0472">Membrane</keyword>
<keyword evidence="5" id="KW-1185">Reference proteome</keyword>
<dbReference type="AlphaFoldDB" id="A0A1H8JWH9"/>
<dbReference type="Pfam" id="PF14257">
    <property type="entry name" value="DUF4349"/>
    <property type="match status" value="1"/>
</dbReference>
<dbReference type="RefSeq" id="WP_091495207.1">
    <property type="nucleotide sequence ID" value="NZ_FODJ01000002.1"/>
</dbReference>
<evidence type="ECO:0000256" key="1">
    <source>
        <dbReference type="SAM" id="Coils"/>
    </source>
</evidence>